<dbReference type="Proteomes" id="UP001345963">
    <property type="component" value="Unassembled WGS sequence"/>
</dbReference>
<gene>
    <name evidence="1" type="ORF">ATANTOWER_001452</name>
</gene>
<evidence type="ECO:0000313" key="2">
    <source>
        <dbReference type="Proteomes" id="UP001345963"/>
    </source>
</evidence>
<sequence length="109" mass="11926">MLAWMVKQKQTMMRTVTVFITVTDPSVSIRLHEKLRSVRASRTERTRSCGSKQAAAVAGLLRAIPTSLTKNPSTSFYSCSHPPKCLGLTTVSLKEYTLDTTSGSCGKDD</sequence>
<accession>A0ABU7ADI4</accession>
<organism evidence="1 2">
    <name type="scientific">Ataeniobius toweri</name>
    <dbReference type="NCBI Taxonomy" id="208326"/>
    <lineage>
        <taxon>Eukaryota</taxon>
        <taxon>Metazoa</taxon>
        <taxon>Chordata</taxon>
        <taxon>Craniata</taxon>
        <taxon>Vertebrata</taxon>
        <taxon>Euteleostomi</taxon>
        <taxon>Actinopterygii</taxon>
        <taxon>Neopterygii</taxon>
        <taxon>Teleostei</taxon>
        <taxon>Neoteleostei</taxon>
        <taxon>Acanthomorphata</taxon>
        <taxon>Ovalentaria</taxon>
        <taxon>Atherinomorphae</taxon>
        <taxon>Cyprinodontiformes</taxon>
        <taxon>Goodeidae</taxon>
        <taxon>Ataeniobius</taxon>
    </lineage>
</organism>
<protein>
    <submittedName>
        <fullName evidence="1">Uncharacterized protein</fullName>
    </submittedName>
</protein>
<comment type="caution">
    <text evidence="1">The sequence shown here is derived from an EMBL/GenBank/DDBJ whole genome shotgun (WGS) entry which is preliminary data.</text>
</comment>
<dbReference type="EMBL" id="JAHUTI010010982">
    <property type="protein sequence ID" value="MED6235876.1"/>
    <property type="molecule type" value="Genomic_DNA"/>
</dbReference>
<evidence type="ECO:0000313" key="1">
    <source>
        <dbReference type="EMBL" id="MED6235876.1"/>
    </source>
</evidence>
<reference evidence="1 2" key="1">
    <citation type="submission" date="2021-07" db="EMBL/GenBank/DDBJ databases">
        <authorList>
            <person name="Palmer J.M."/>
        </authorList>
    </citation>
    <scope>NUCLEOTIDE SEQUENCE [LARGE SCALE GENOMIC DNA]</scope>
    <source>
        <strain evidence="1 2">AT_MEX2019</strain>
        <tissue evidence="1">Muscle</tissue>
    </source>
</reference>
<proteinExistence type="predicted"/>
<keyword evidence="2" id="KW-1185">Reference proteome</keyword>
<name>A0ABU7ADI4_9TELE</name>